<dbReference type="EMBL" id="ASGP02000007">
    <property type="protein sequence ID" value="KAH9497363.1"/>
    <property type="molecule type" value="Genomic_DNA"/>
</dbReference>
<dbReference type="Gene3D" id="3.40.50.1910">
    <property type="match status" value="2"/>
</dbReference>
<comment type="caution">
    <text evidence="3">The sequence shown here is derived from an EMBL/GenBank/DDBJ whole genome shotgun (WGS) entry which is preliminary data.</text>
</comment>
<organism evidence="3 4">
    <name type="scientific">Dermatophagoides farinae</name>
    <name type="common">American house dust mite</name>
    <dbReference type="NCBI Taxonomy" id="6954"/>
    <lineage>
        <taxon>Eukaryota</taxon>
        <taxon>Metazoa</taxon>
        <taxon>Ecdysozoa</taxon>
        <taxon>Arthropoda</taxon>
        <taxon>Chelicerata</taxon>
        <taxon>Arachnida</taxon>
        <taxon>Acari</taxon>
        <taxon>Acariformes</taxon>
        <taxon>Sarcoptiformes</taxon>
        <taxon>Astigmata</taxon>
        <taxon>Psoroptidia</taxon>
        <taxon>Analgoidea</taxon>
        <taxon>Pyroglyphidae</taxon>
        <taxon>Dermatophagoidinae</taxon>
        <taxon>Dermatophagoides</taxon>
    </lineage>
</organism>
<dbReference type="InterPro" id="IPR043155">
    <property type="entry name" value="VPS33_dom3b"/>
</dbReference>
<evidence type="ECO:0000256" key="2">
    <source>
        <dbReference type="SAM" id="Phobius"/>
    </source>
</evidence>
<evidence type="ECO:0000256" key="1">
    <source>
        <dbReference type="ARBA" id="ARBA00009884"/>
    </source>
</evidence>
<dbReference type="Gene3D" id="3.40.50.2060">
    <property type="match status" value="1"/>
</dbReference>
<dbReference type="PANTHER" id="PTHR11679">
    <property type="entry name" value="VESICLE PROTEIN SORTING-ASSOCIATED"/>
    <property type="match status" value="1"/>
</dbReference>
<dbReference type="OrthoDB" id="10262528at2759"/>
<keyword evidence="2" id="KW-1133">Transmembrane helix</keyword>
<dbReference type="Gene3D" id="3.90.830.10">
    <property type="entry name" value="Syntaxin Binding Protein 1, Chain A, domain 2"/>
    <property type="match status" value="1"/>
</dbReference>
<dbReference type="InterPro" id="IPR001619">
    <property type="entry name" value="Sec1-like"/>
</dbReference>
<dbReference type="InterPro" id="IPR036045">
    <property type="entry name" value="Sec1-like_sf"/>
</dbReference>
<gene>
    <name evidence="3" type="primary">VPS33B</name>
    <name evidence="3" type="ORF">DERF_013358</name>
</gene>
<keyword evidence="2" id="KW-0812">Transmembrane</keyword>
<proteinExistence type="inferred from homology"/>
<sequence>MDRDSNSHSISSTIKNFSLNMLLSLLKKIDGSKDIVLGGLIVSIIDLICSYTSMKEVGVEKIYKINNIPTATNKKLCFIIQSNINDVKQVCNWLNVFHSKDIQDIQYWIIFVPKKTFDCEKYLEKEGLYSCFNIWEYPLGFIPFDNDLFSLEQKDLYHDYLLLGDHQFLNNVVQAMHHFQRLFGHMNLVITKGRASEFICNNLQKLNAFSGVIDDSSRDCLIDLFVFDREEDYVALLLSQLNYSGIIDETFSINCGKIPFNPDDCCNQKQDVNSIKHNLLKNDQIFADVQDKFFSSVCSTLKEKGQKLRQKSYERQTMNLSEMKNFLTKEISNLQSEHKLLFSHLTICESIMEKKKLTKFSDQLRIEQNMIEGIESRTAMNFIEDGIIKLLPETQMLRLICLYSICYSGISNKELNNLIRLYTQSYGHHHITTFYYLKKIGILYESTNQFNLIASSTAQKLAATTLPLVSSSTSETIKKFRHIVKKSNLIPLLETEHYNPRVPTDCGYVYGGSYCPYICKLMQNFFDTKNLSQIEEWCKQNHCKLQPNLLPNQHVGRDWQSKAKRIQMILFAGGITYAEISSLRFLSKQISIPIIIMASSIINGNTFLRLFSDKLFY</sequence>
<reference evidence="3" key="1">
    <citation type="submission" date="2013-05" db="EMBL/GenBank/DDBJ databases">
        <authorList>
            <person name="Yim A.K.Y."/>
            <person name="Chan T.F."/>
            <person name="Ji K.M."/>
            <person name="Liu X.Y."/>
            <person name="Zhou J.W."/>
            <person name="Li R.Q."/>
            <person name="Yang K.Y."/>
            <person name="Li J."/>
            <person name="Li M."/>
            <person name="Law P.T.W."/>
            <person name="Wu Y.L."/>
            <person name="Cai Z.L."/>
            <person name="Qin H."/>
            <person name="Bao Y."/>
            <person name="Leung R.K.K."/>
            <person name="Ng P.K.S."/>
            <person name="Zou J."/>
            <person name="Zhong X.J."/>
            <person name="Ran P.X."/>
            <person name="Zhong N.S."/>
            <person name="Liu Z.G."/>
            <person name="Tsui S.K.W."/>
        </authorList>
    </citation>
    <scope>NUCLEOTIDE SEQUENCE</scope>
    <source>
        <strain evidence="3">Derf</strain>
        <tissue evidence="3">Whole organism</tissue>
    </source>
</reference>
<feature type="transmembrane region" description="Helical" evidence="2">
    <location>
        <begin position="592"/>
        <end position="611"/>
    </location>
</feature>
<name>A0A922HRD4_DERFA</name>
<evidence type="ECO:0000313" key="4">
    <source>
        <dbReference type="Proteomes" id="UP000790347"/>
    </source>
</evidence>
<accession>A0A922HRD4</accession>
<dbReference type="InterPro" id="IPR027482">
    <property type="entry name" value="Sec1-like_dom2"/>
</dbReference>
<reference evidence="3" key="2">
    <citation type="journal article" date="2022" name="Res Sq">
        <title>Comparative Genomics Reveals Insights into the Divergent Evolution of Astigmatic Mites and Household Pest Adaptations.</title>
        <authorList>
            <person name="Xiong Q."/>
            <person name="Wan A.T.-Y."/>
            <person name="Liu X.-Y."/>
            <person name="Fung C.S.-H."/>
            <person name="Xiao X."/>
            <person name="Malainual N."/>
            <person name="Hou J."/>
            <person name="Wang L."/>
            <person name="Wang M."/>
            <person name="Yang K."/>
            <person name="Cui Y."/>
            <person name="Leung E."/>
            <person name="Nong W."/>
            <person name="Shin S.-K."/>
            <person name="Au S."/>
            <person name="Jeong K.Y."/>
            <person name="Chew F.T."/>
            <person name="Hui J."/>
            <person name="Leung T.F."/>
            <person name="Tungtrongchitr A."/>
            <person name="Zhong N."/>
            <person name="Liu Z."/>
            <person name="Tsui S."/>
        </authorList>
    </citation>
    <scope>NUCLEOTIDE SEQUENCE</scope>
    <source>
        <strain evidence="3">Derf</strain>
        <tissue evidence="3">Whole organism</tissue>
    </source>
</reference>
<keyword evidence="4" id="KW-1185">Reference proteome</keyword>
<keyword evidence="2" id="KW-0472">Membrane</keyword>
<comment type="similarity">
    <text evidence="1">Belongs to the STXBP/unc-18/SEC1 family.</text>
</comment>
<dbReference type="Gene3D" id="1.25.40.850">
    <property type="match status" value="1"/>
</dbReference>
<dbReference type="AlphaFoldDB" id="A0A922HRD4"/>
<dbReference type="SUPFAM" id="SSF56815">
    <property type="entry name" value="Sec1/munc18-like (SM) proteins"/>
    <property type="match status" value="1"/>
</dbReference>
<dbReference type="GO" id="GO:0016192">
    <property type="term" value="P:vesicle-mediated transport"/>
    <property type="evidence" value="ECO:0007669"/>
    <property type="project" value="InterPro"/>
</dbReference>
<dbReference type="Pfam" id="PF00995">
    <property type="entry name" value="Sec1"/>
    <property type="match status" value="1"/>
</dbReference>
<dbReference type="Proteomes" id="UP000790347">
    <property type="component" value="Unassembled WGS sequence"/>
</dbReference>
<evidence type="ECO:0000313" key="3">
    <source>
        <dbReference type="EMBL" id="KAH9497363.1"/>
    </source>
</evidence>
<dbReference type="InterPro" id="IPR043154">
    <property type="entry name" value="Sec-1-like_dom1"/>
</dbReference>
<protein>
    <submittedName>
        <fullName evidence="3">Vacuolar protein sorting-associated protein 33B</fullName>
    </submittedName>
</protein>
<dbReference type="InterPro" id="IPR043127">
    <property type="entry name" value="Sec-1-like_dom3a"/>
</dbReference>